<dbReference type="RefSeq" id="WP_073361019.1">
    <property type="nucleotide sequence ID" value="NZ_FQVQ01000001.1"/>
</dbReference>
<dbReference type="AlphaFoldDB" id="A0A1M4WTT4"/>
<accession>A0A1M4WTT4</accession>
<dbReference type="STRING" id="1124188.SAMN05444377_101415"/>
<protein>
    <recommendedName>
        <fullName evidence="2">DUF4178 domain-containing protein</fullName>
    </recommendedName>
</protein>
<evidence type="ECO:0000256" key="1">
    <source>
        <dbReference type="SAM" id="Phobius"/>
    </source>
</evidence>
<name>A0A1M4WTT4_9FLAO</name>
<gene>
    <name evidence="3" type="ORF">SAMN05444377_101415</name>
</gene>
<dbReference type="InterPro" id="IPR025235">
    <property type="entry name" value="DUF4178"/>
</dbReference>
<dbReference type="EMBL" id="FQVQ01000001">
    <property type="protein sequence ID" value="SHE84624.1"/>
    <property type="molecule type" value="Genomic_DNA"/>
</dbReference>
<evidence type="ECO:0000313" key="3">
    <source>
        <dbReference type="EMBL" id="SHE84624.1"/>
    </source>
</evidence>
<dbReference type="Proteomes" id="UP000184147">
    <property type="component" value="Unassembled WGS sequence"/>
</dbReference>
<keyword evidence="1" id="KW-1133">Transmembrane helix</keyword>
<keyword evidence="4" id="KW-1185">Reference proteome</keyword>
<feature type="domain" description="DUF4178" evidence="2">
    <location>
        <begin position="57"/>
        <end position="188"/>
    </location>
</feature>
<keyword evidence="1" id="KW-0812">Transmembrane</keyword>
<keyword evidence="1" id="KW-0472">Membrane</keyword>
<reference evidence="3 4" key="1">
    <citation type="submission" date="2016-11" db="EMBL/GenBank/DDBJ databases">
        <authorList>
            <person name="Jaros S."/>
            <person name="Januszkiewicz K."/>
            <person name="Wedrychowicz H."/>
        </authorList>
    </citation>
    <scope>NUCLEOTIDE SEQUENCE [LARGE SCALE GENOMIC DNA]</scope>
    <source>
        <strain evidence="3 4">DSM 25660</strain>
    </source>
</reference>
<dbReference type="OrthoDB" id="713199at2"/>
<feature type="transmembrane region" description="Helical" evidence="1">
    <location>
        <begin position="373"/>
        <end position="390"/>
    </location>
</feature>
<feature type="transmembrane region" description="Helical" evidence="1">
    <location>
        <begin position="220"/>
        <end position="237"/>
    </location>
</feature>
<proteinExistence type="predicted"/>
<evidence type="ECO:0000259" key="2">
    <source>
        <dbReference type="Pfam" id="PF13785"/>
    </source>
</evidence>
<evidence type="ECO:0000313" key="4">
    <source>
        <dbReference type="Proteomes" id="UP000184147"/>
    </source>
</evidence>
<sequence length="410" mass="46809">MTLSCFHCDTDTTVDLTFEPTFFVCPNCQSVYGKDSDAEWRVKHKLKGEITQELPLQLGQKGTIYGVTYTITGILVKSSYSYYHWVEYVLVDDAANFRYLSESQGHWIWMQKIPESDQVNFEIYTAECNGETFDLYDNSTPKLLMAHGYFDYDIQKKYSLREYINPPHLLSKEEYNNYEVHFKGEHISRRNIKKAFNCSVMPPKIGVGIVQPPVFSFQKAIIVFASVGILMLFTLFFRNLGRNEAQVVSIDLPMDKAQGSTLNTPSFTLEGMAASLKIDVSTNVDNSWASLEVALINEITQDEVYANKDVEYYHGYEGGENWTEGSTSESFTICGVGPGKYHLALTPSKESDMSNGDKMYVTAQWEVPTLRNFLMTLLFMGIALVGGYYLNLMFLEKPRWQDSDYSPYEE</sequence>
<organism evidence="3 4">
    <name type="scientific">Flavobacterium fontis</name>
    <dbReference type="NCBI Taxonomy" id="1124188"/>
    <lineage>
        <taxon>Bacteria</taxon>
        <taxon>Pseudomonadati</taxon>
        <taxon>Bacteroidota</taxon>
        <taxon>Flavobacteriia</taxon>
        <taxon>Flavobacteriales</taxon>
        <taxon>Flavobacteriaceae</taxon>
        <taxon>Flavobacterium</taxon>
    </lineage>
</organism>
<dbReference type="Pfam" id="PF13785">
    <property type="entry name" value="DUF4178"/>
    <property type="match status" value="1"/>
</dbReference>